<comment type="subunit">
    <text evidence="9">The Tat system comprises two distinct complexes: a TatABC complex, containing multiple copies of TatA, TatB and TatC subunits, and a separate TatA complex, containing only TatA subunits. Substrates initially bind to the TatABC complex, which probably triggers association of the separate TatA complex to form the active translocon.</text>
</comment>
<comment type="subcellular location">
    <subcellularLocation>
        <location evidence="9">Cell membrane</location>
        <topology evidence="9">Single-pass membrane protein</topology>
    </subcellularLocation>
    <subcellularLocation>
        <location evidence="1">Membrane</location>
        <topology evidence="1">Single-pass membrane protein</topology>
    </subcellularLocation>
</comment>
<accession>A0ABQ6E602</accession>
<dbReference type="RefSeq" id="WP_284205740.1">
    <property type="nucleotide sequence ID" value="NZ_BSPQ01000026.1"/>
</dbReference>
<evidence type="ECO:0000256" key="1">
    <source>
        <dbReference type="ARBA" id="ARBA00004167"/>
    </source>
</evidence>
<keyword evidence="4 9" id="KW-0812">Transmembrane</keyword>
<dbReference type="EMBL" id="BSPQ01000026">
    <property type="protein sequence ID" value="GLS92630.1"/>
    <property type="molecule type" value="Genomic_DNA"/>
</dbReference>
<keyword evidence="3 9" id="KW-1003">Cell membrane</keyword>
<dbReference type="InterPro" id="IPR018448">
    <property type="entry name" value="TatB"/>
</dbReference>
<comment type="similarity">
    <text evidence="9">Belongs to the TatB family.</text>
</comment>
<dbReference type="Proteomes" id="UP001157353">
    <property type="component" value="Unassembled WGS sequence"/>
</dbReference>
<evidence type="ECO:0000256" key="6">
    <source>
        <dbReference type="ARBA" id="ARBA00022989"/>
    </source>
</evidence>
<gene>
    <name evidence="9 12" type="primary">tatB</name>
    <name evidence="12" type="ORF">GCM10007916_37020</name>
</gene>
<keyword evidence="13" id="KW-1185">Reference proteome</keyword>
<evidence type="ECO:0000313" key="13">
    <source>
        <dbReference type="Proteomes" id="UP001157353"/>
    </source>
</evidence>
<protein>
    <recommendedName>
        <fullName evidence="9">Sec-independent protein translocase protein TatB</fullName>
    </recommendedName>
</protein>
<evidence type="ECO:0000256" key="8">
    <source>
        <dbReference type="ARBA" id="ARBA00023136"/>
    </source>
</evidence>
<dbReference type="InterPro" id="IPR003369">
    <property type="entry name" value="TatA/B/E"/>
</dbReference>
<evidence type="ECO:0000256" key="7">
    <source>
        <dbReference type="ARBA" id="ARBA00023010"/>
    </source>
</evidence>
<evidence type="ECO:0000313" key="12">
    <source>
        <dbReference type="EMBL" id="GLS92630.1"/>
    </source>
</evidence>
<evidence type="ECO:0000256" key="11">
    <source>
        <dbReference type="SAM" id="Phobius"/>
    </source>
</evidence>
<dbReference type="HAMAP" id="MF_00237">
    <property type="entry name" value="TatB"/>
    <property type="match status" value="1"/>
</dbReference>
<keyword evidence="8 9" id="KW-0472">Membrane</keyword>
<comment type="function">
    <text evidence="9">Part of the twin-arginine translocation (Tat) system that transports large folded proteins containing a characteristic twin-arginine motif in their signal peptide across membranes. Together with TatC, TatB is part of a receptor directly interacting with Tat signal peptides. TatB may form an oligomeric binding site that transiently accommodates folded Tat precursor proteins before their translocation.</text>
</comment>
<comment type="caution">
    <text evidence="12">The sequence shown here is derived from an EMBL/GenBank/DDBJ whole genome shotgun (WGS) entry which is preliminary data.</text>
</comment>
<feature type="region of interest" description="Disordered" evidence="10">
    <location>
        <begin position="71"/>
        <end position="131"/>
    </location>
</feature>
<dbReference type="PANTHER" id="PTHR33162:SF1">
    <property type="entry name" value="SEC-INDEPENDENT PROTEIN TRANSLOCASE PROTEIN TATA, CHLOROPLASTIC"/>
    <property type="match status" value="1"/>
</dbReference>
<reference evidence="13" key="1">
    <citation type="journal article" date="2019" name="Int. J. Syst. Evol. Microbiol.">
        <title>The Global Catalogue of Microorganisms (GCM) 10K type strain sequencing project: providing services to taxonomists for standard genome sequencing and annotation.</title>
        <authorList>
            <consortium name="The Broad Institute Genomics Platform"/>
            <consortium name="The Broad Institute Genome Sequencing Center for Infectious Disease"/>
            <person name="Wu L."/>
            <person name="Ma J."/>
        </authorList>
    </citation>
    <scope>NUCLEOTIDE SEQUENCE [LARGE SCALE GENOMIC DNA]</scope>
    <source>
        <strain evidence="13">NBRC 103166</strain>
    </source>
</reference>
<evidence type="ECO:0000256" key="2">
    <source>
        <dbReference type="ARBA" id="ARBA00022448"/>
    </source>
</evidence>
<keyword evidence="6 9" id="KW-1133">Transmembrane helix</keyword>
<feature type="transmembrane region" description="Helical" evidence="11">
    <location>
        <begin position="6"/>
        <end position="25"/>
    </location>
</feature>
<dbReference type="PRINTS" id="PR01506">
    <property type="entry name" value="TATBPROTEIN"/>
</dbReference>
<keyword evidence="5 9" id="KW-0653">Protein transport</keyword>
<dbReference type="PANTHER" id="PTHR33162">
    <property type="entry name" value="SEC-INDEPENDENT PROTEIN TRANSLOCASE PROTEIN TATA, CHLOROPLASTIC"/>
    <property type="match status" value="1"/>
</dbReference>
<evidence type="ECO:0000256" key="5">
    <source>
        <dbReference type="ARBA" id="ARBA00022927"/>
    </source>
</evidence>
<dbReference type="Pfam" id="PF02416">
    <property type="entry name" value="TatA_B_E"/>
    <property type="match status" value="1"/>
</dbReference>
<evidence type="ECO:0000256" key="4">
    <source>
        <dbReference type="ARBA" id="ARBA00022692"/>
    </source>
</evidence>
<evidence type="ECO:0000256" key="10">
    <source>
        <dbReference type="SAM" id="MobiDB-lite"/>
    </source>
</evidence>
<keyword evidence="7 9" id="KW-0811">Translocation</keyword>
<sequence>MFDIGFWEIALISIVGLVVLGPERLPTAIRSVMQWINTAKGMANAVKSEITEELKLHELNEMNENMIKASKDGLQSLDPDLQESINEMKKSAQDLAQPYKSEKQDKQQPLTAESDIKQPINAEQQGKKIDE</sequence>
<dbReference type="Gene3D" id="1.20.5.3310">
    <property type="match status" value="1"/>
</dbReference>
<keyword evidence="2 9" id="KW-0813">Transport</keyword>
<organism evidence="12 13">
    <name type="scientific">Psychromonas marina</name>
    <dbReference type="NCBI Taxonomy" id="88364"/>
    <lineage>
        <taxon>Bacteria</taxon>
        <taxon>Pseudomonadati</taxon>
        <taxon>Pseudomonadota</taxon>
        <taxon>Gammaproteobacteria</taxon>
        <taxon>Alteromonadales</taxon>
        <taxon>Psychromonadaceae</taxon>
        <taxon>Psychromonas</taxon>
    </lineage>
</organism>
<evidence type="ECO:0000256" key="3">
    <source>
        <dbReference type="ARBA" id="ARBA00022475"/>
    </source>
</evidence>
<dbReference type="NCBIfam" id="TIGR01410">
    <property type="entry name" value="tatB"/>
    <property type="match status" value="1"/>
</dbReference>
<proteinExistence type="inferred from homology"/>
<evidence type="ECO:0000256" key="9">
    <source>
        <dbReference type="HAMAP-Rule" id="MF_00237"/>
    </source>
</evidence>
<name>A0ABQ6E602_9GAMM</name>